<gene>
    <name evidence="1" type="ORF">QFC21_004884</name>
</gene>
<sequence>MLTQRPIGGVVLWDIKERAAVKTFEMVLPPGSPGGSSYTDPMIWSERTPSVTSLAWHPDGTLFAAGHEDGCLAFWSLEDQDKPLLVRTIEREDVNVTDVESLFDAGALDSGARQKSGTGASEREPVFKIDWSSFPDQASLKTLLSSQGTPAAGEPLTQATIEYAERGETVLVVLGGCIVGAPSAIHVLQMPAFVQPMAPAGGHPSVTGGQGLTLGQRNALRDSLAVTGITTYPTATPAEDFLLVPRLSPYFNLWHDPIAIVIFLTPDPSLPPIQAPHGGRSVDAWEFPPQRSDVAPEDTGRKKFRTVEDEVHGVLPITAGPTSPQYRGGRSLSAVASPGGTPSSGWKLPWSPPPAASPNPLLYTASGIPLRAHPPRPFRLPSLFWTGRTNVLGCEIYPLDNVVFTRLISWAIAQGDDAEKPRLPGLRGGMAVPDLASPNAPEPGVVKMENYRVLATYSADGCVRFWDISPHLLVLPTPLRFEYPAPLPHLTISISNILCHPSLAHIPLAKLYRSDPSKVRITGVELSKQSLEVAITLQTGEVLVYKFGEANARLVMNVRPTEGAEEQSYFPTTPQVGRPEAKPEHVEELTSTAHLANWKADGFKPVTVLTTRRGQVVETALSDIGFLAVAYTQKSVVIIDLRGPDVILREGFTEDGLKVKRKKKGSQNVPADSSQCMTLKWTICRLGGDQGLAPRLVLGYARGSTKIYSLNNVLGEWVVETKPVAYNHDSLANPIKNYILDYDTGAELVASPDAFAKVTPSGNKAGGSLWLAISKRAIRAQVNFNGERTGKVDLVDTDEVDSAVVYTKNGQRVLMTMTRYGSASFYSLPTLEFVYRVSLNISLQEKPLGRISFDSSSGDYIEHISPMEIYLRTVFNLRKPLTPRIDPATLKHAAPPPPVPLTATWGVASWIWGGAPMTGVQFDALIAGPNRAPIPKPLGSVKPPKPLITWGAVPEKKEPAYERPTVAKKTQSRSVLGIDSRQRVDLYEQMTRAAAERGNILNGLEDQMTNMTTAAADMLKSARNTAAKESAKATAKSLFKF</sequence>
<name>A0ACC2VE50_9TREE</name>
<reference evidence="1" key="1">
    <citation type="submission" date="2023-04" db="EMBL/GenBank/DDBJ databases">
        <title>Draft Genome sequencing of Naganishia species isolated from polar environments using Oxford Nanopore Technology.</title>
        <authorList>
            <person name="Leo P."/>
            <person name="Venkateswaran K."/>
        </authorList>
    </citation>
    <scope>NUCLEOTIDE SEQUENCE</scope>
    <source>
        <strain evidence="1">MNA-CCFEE 5423</strain>
    </source>
</reference>
<comment type="caution">
    <text evidence="1">The sequence shown here is derived from an EMBL/GenBank/DDBJ whole genome shotgun (WGS) entry which is preliminary data.</text>
</comment>
<proteinExistence type="predicted"/>
<keyword evidence="2" id="KW-1185">Reference proteome</keyword>
<evidence type="ECO:0000313" key="1">
    <source>
        <dbReference type="EMBL" id="KAJ9097215.1"/>
    </source>
</evidence>
<dbReference type="Proteomes" id="UP001227268">
    <property type="component" value="Unassembled WGS sequence"/>
</dbReference>
<dbReference type="EMBL" id="JASBWT010000017">
    <property type="protein sequence ID" value="KAJ9097215.1"/>
    <property type="molecule type" value="Genomic_DNA"/>
</dbReference>
<organism evidence="1 2">
    <name type="scientific">Naganishia friedmannii</name>
    <dbReference type="NCBI Taxonomy" id="89922"/>
    <lineage>
        <taxon>Eukaryota</taxon>
        <taxon>Fungi</taxon>
        <taxon>Dikarya</taxon>
        <taxon>Basidiomycota</taxon>
        <taxon>Agaricomycotina</taxon>
        <taxon>Tremellomycetes</taxon>
        <taxon>Filobasidiales</taxon>
        <taxon>Filobasidiaceae</taxon>
        <taxon>Naganishia</taxon>
    </lineage>
</organism>
<evidence type="ECO:0000313" key="2">
    <source>
        <dbReference type="Proteomes" id="UP001227268"/>
    </source>
</evidence>
<accession>A0ACC2VE50</accession>
<protein>
    <submittedName>
        <fullName evidence="1">Uncharacterized protein</fullName>
    </submittedName>
</protein>